<keyword evidence="2" id="KW-1185">Reference proteome</keyword>
<proteinExistence type="predicted"/>
<comment type="caution">
    <text evidence="1">The sequence shown here is derived from an EMBL/GenBank/DDBJ whole genome shotgun (WGS) entry which is preliminary data.</text>
</comment>
<evidence type="ECO:0000313" key="1">
    <source>
        <dbReference type="EMBL" id="MFC5915793.1"/>
    </source>
</evidence>
<gene>
    <name evidence="1" type="ORF">ACFP1B_20545</name>
</gene>
<protein>
    <submittedName>
        <fullName evidence="1">Uncharacterized protein</fullName>
    </submittedName>
</protein>
<dbReference type="RefSeq" id="WP_344509537.1">
    <property type="nucleotide sequence ID" value="NZ_BAAATU010000009.1"/>
</dbReference>
<accession>A0ABW1GNS6</accession>
<organism evidence="1 2">
    <name type="scientific">Streptomyces pulveraceus</name>
    <dbReference type="NCBI Taxonomy" id="68258"/>
    <lineage>
        <taxon>Bacteria</taxon>
        <taxon>Bacillati</taxon>
        <taxon>Actinomycetota</taxon>
        <taxon>Actinomycetes</taxon>
        <taxon>Kitasatosporales</taxon>
        <taxon>Streptomycetaceae</taxon>
        <taxon>Streptomyces</taxon>
    </lineage>
</organism>
<dbReference type="EMBL" id="JBHSPU010000017">
    <property type="protein sequence ID" value="MFC5915793.1"/>
    <property type="molecule type" value="Genomic_DNA"/>
</dbReference>
<evidence type="ECO:0000313" key="2">
    <source>
        <dbReference type="Proteomes" id="UP001596200"/>
    </source>
</evidence>
<sequence length="74" mass="8708">MESKLLRKEYVEYHLRVDYIDSKGSKHSLQLNDPDPIKGIFRVSGTLDDKEYTDYWGANEDGTAHRLYSVEERK</sequence>
<name>A0ABW1GNS6_9ACTN</name>
<reference evidence="2" key="1">
    <citation type="journal article" date="2019" name="Int. J. Syst. Evol. Microbiol.">
        <title>The Global Catalogue of Microorganisms (GCM) 10K type strain sequencing project: providing services to taxonomists for standard genome sequencing and annotation.</title>
        <authorList>
            <consortium name="The Broad Institute Genomics Platform"/>
            <consortium name="The Broad Institute Genome Sequencing Center for Infectious Disease"/>
            <person name="Wu L."/>
            <person name="Ma J."/>
        </authorList>
    </citation>
    <scope>NUCLEOTIDE SEQUENCE [LARGE SCALE GENOMIC DNA]</scope>
    <source>
        <strain evidence="2">JCM 4147</strain>
    </source>
</reference>
<dbReference type="Proteomes" id="UP001596200">
    <property type="component" value="Unassembled WGS sequence"/>
</dbReference>